<accession>A0AAV2PY76</accession>
<dbReference type="Proteomes" id="UP001497623">
    <property type="component" value="Unassembled WGS sequence"/>
</dbReference>
<evidence type="ECO:0000256" key="6">
    <source>
        <dbReference type="ARBA" id="ARBA00022618"/>
    </source>
</evidence>
<dbReference type="GO" id="GO:0051301">
    <property type="term" value="P:cell division"/>
    <property type="evidence" value="ECO:0007669"/>
    <property type="project" value="UniProtKB-KW"/>
</dbReference>
<feature type="region of interest" description="Disordered" evidence="15">
    <location>
        <begin position="1083"/>
        <end position="1167"/>
    </location>
</feature>
<evidence type="ECO:0000256" key="13">
    <source>
        <dbReference type="ARBA" id="ARBA00025722"/>
    </source>
</evidence>
<dbReference type="InterPro" id="IPR021133">
    <property type="entry name" value="HEAT_type_2"/>
</dbReference>
<dbReference type="PANTHER" id="PTHR12609">
    <property type="entry name" value="MICROTUBULE ASSOCIATED PROTEIN XMAP215"/>
    <property type="match status" value="1"/>
</dbReference>
<dbReference type="Pfam" id="PF12348">
    <property type="entry name" value="CLASP_N"/>
    <property type="match status" value="1"/>
</dbReference>
<evidence type="ECO:0000256" key="1">
    <source>
        <dbReference type="ARBA" id="ARBA00004300"/>
    </source>
</evidence>
<dbReference type="InterPro" id="IPR024395">
    <property type="entry name" value="CLASP_N_dom"/>
</dbReference>
<keyword evidence="9" id="KW-0995">Kinetochore</keyword>
<keyword evidence="11" id="KW-0131">Cell cycle</keyword>
<dbReference type="GO" id="GO:0005874">
    <property type="term" value="C:microtubule"/>
    <property type="evidence" value="ECO:0007669"/>
    <property type="project" value="UniProtKB-ARBA"/>
</dbReference>
<name>A0AAV2PY76_MEGNR</name>
<dbReference type="GO" id="GO:0051231">
    <property type="term" value="P:spindle elongation"/>
    <property type="evidence" value="ECO:0007669"/>
    <property type="project" value="UniProtKB-ARBA"/>
</dbReference>
<evidence type="ECO:0000256" key="5">
    <source>
        <dbReference type="ARBA" id="ARBA00022490"/>
    </source>
</evidence>
<keyword evidence="8" id="KW-0498">Mitosis</keyword>
<feature type="region of interest" description="Disordered" evidence="15">
    <location>
        <begin position="1457"/>
        <end position="1486"/>
    </location>
</feature>
<evidence type="ECO:0000256" key="4">
    <source>
        <dbReference type="ARBA" id="ARBA00022454"/>
    </source>
</evidence>
<feature type="domain" description="TOG" evidence="16">
    <location>
        <begin position="852"/>
        <end position="1090"/>
    </location>
</feature>
<feature type="region of interest" description="Disordered" evidence="15">
    <location>
        <begin position="808"/>
        <end position="847"/>
    </location>
</feature>
<evidence type="ECO:0000256" key="12">
    <source>
        <dbReference type="ARBA" id="ARBA00023328"/>
    </source>
</evidence>
<dbReference type="InterPro" id="IPR016024">
    <property type="entry name" value="ARM-type_fold"/>
</dbReference>
<evidence type="ECO:0000256" key="11">
    <source>
        <dbReference type="ARBA" id="ARBA00023306"/>
    </source>
</evidence>
<dbReference type="FunFam" id="1.25.10.10:FF:000019">
    <property type="entry name" value="Cytoskeleton-associated protein 5"/>
    <property type="match status" value="1"/>
</dbReference>
<evidence type="ECO:0000256" key="15">
    <source>
        <dbReference type="SAM" id="MobiDB-lite"/>
    </source>
</evidence>
<dbReference type="InterPro" id="IPR045110">
    <property type="entry name" value="XMAP215"/>
</dbReference>
<dbReference type="FunFam" id="1.25.10.10:FF:000050">
    <property type="entry name" value="Cytoskeleton-associated protein 5 isoform X1"/>
    <property type="match status" value="1"/>
</dbReference>
<evidence type="ECO:0000256" key="3">
    <source>
        <dbReference type="ARBA" id="ARBA00004647"/>
    </source>
</evidence>
<evidence type="ECO:0000313" key="17">
    <source>
        <dbReference type="EMBL" id="CAL4065491.1"/>
    </source>
</evidence>
<dbReference type="GO" id="GO:0046785">
    <property type="term" value="P:microtubule polymerization"/>
    <property type="evidence" value="ECO:0007669"/>
    <property type="project" value="InterPro"/>
</dbReference>
<feature type="domain" description="TOG" evidence="16">
    <location>
        <begin position="1"/>
        <end position="227"/>
    </location>
</feature>
<evidence type="ECO:0000313" key="18">
    <source>
        <dbReference type="Proteomes" id="UP001497623"/>
    </source>
</evidence>
<feature type="repeat" description="HEAT" evidence="14">
    <location>
        <begin position="944"/>
        <end position="981"/>
    </location>
</feature>
<evidence type="ECO:0000256" key="7">
    <source>
        <dbReference type="ARBA" id="ARBA00022737"/>
    </source>
</evidence>
<dbReference type="InterPro" id="IPR034085">
    <property type="entry name" value="TOG"/>
</dbReference>
<comment type="similarity">
    <text evidence="13">Belongs to the TOG/XMAP215 family.</text>
</comment>
<keyword evidence="6" id="KW-0132">Cell division</keyword>
<dbReference type="SMART" id="SM01349">
    <property type="entry name" value="TOG"/>
    <property type="match status" value="5"/>
</dbReference>
<dbReference type="Gene3D" id="1.25.10.10">
    <property type="entry name" value="Leucine-rich Repeat Variant"/>
    <property type="match status" value="5"/>
</dbReference>
<dbReference type="PROSITE" id="PS50077">
    <property type="entry name" value="HEAT_REPEAT"/>
    <property type="match status" value="1"/>
</dbReference>
<comment type="subcellular location">
    <subcellularLocation>
        <location evidence="2">Chromosome</location>
        <location evidence="2">Centromere</location>
        <location evidence="2">Kinetochore</location>
    </subcellularLocation>
    <subcellularLocation>
        <location evidence="1">Cytoplasm</location>
        <location evidence="1">Cytoskeleton</location>
        <location evidence="1">Microtubule organizing center</location>
        <location evidence="1">Centrosome</location>
    </subcellularLocation>
    <subcellularLocation>
        <location evidence="3">Cytoplasm</location>
        <location evidence="3">Cytoskeleton</location>
        <location evidence="3">Spindle pole</location>
    </subcellularLocation>
</comment>
<keyword evidence="18" id="KW-1185">Reference proteome</keyword>
<evidence type="ECO:0000256" key="9">
    <source>
        <dbReference type="ARBA" id="ARBA00022838"/>
    </source>
</evidence>
<dbReference type="GO" id="GO:0005813">
    <property type="term" value="C:centrosome"/>
    <property type="evidence" value="ECO:0007669"/>
    <property type="project" value="UniProtKB-SubCell"/>
</dbReference>
<dbReference type="InterPro" id="IPR048491">
    <property type="entry name" value="XMAP215_CLASP_TOG"/>
</dbReference>
<feature type="compositionally biased region" description="Low complexity" evidence="15">
    <location>
        <begin position="1116"/>
        <end position="1126"/>
    </location>
</feature>
<evidence type="ECO:0000256" key="2">
    <source>
        <dbReference type="ARBA" id="ARBA00004629"/>
    </source>
</evidence>
<dbReference type="SUPFAM" id="SSF48371">
    <property type="entry name" value="ARM repeat"/>
    <property type="match status" value="2"/>
</dbReference>
<dbReference type="FunFam" id="1.25.10.10:FF:000063">
    <property type="entry name" value="Putative cytoskeleton-associated protein 5"/>
    <property type="match status" value="1"/>
</dbReference>
<feature type="domain" description="TOG" evidence="16">
    <location>
        <begin position="587"/>
        <end position="818"/>
    </location>
</feature>
<feature type="region of interest" description="Disordered" evidence="15">
    <location>
        <begin position="237"/>
        <end position="267"/>
    </location>
</feature>
<keyword evidence="12" id="KW-0137">Centromere</keyword>
<feature type="domain" description="TOG" evidence="16">
    <location>
        <begin position="1183"/>
        <end position="1422"/>
    </location>
</feature>
<dbReference type="GO" id="GO:0051010">
    <property type="term" value="F:microtubule plus-end binding"/>
    <property type="evidence" value="ECO:0007669"/>
    <property type="project" value="InterPro"/>
</dbReference>
<dbReference type="FunFam" id="1.25.10.10:FF:000068">
    <property type="entry name" value="cytoskeleton-associated protein 5 isoform X1"/>
    <property type="match status" value="1"/>
</dbReference>
<keyword evidence="4" id="KW-0158">Chromosome</keyword>
<feature type="compositionally biased region" description="Acidic residues" evidence="15">
    <location>
        <begin position="245"/>
        <end position="267"/>
    </location>
</feature>
<feature type="non-terminal residue" evidence="17">
    <location>
        <position position="1859"/>
    </location>
</feature>
<feature type="compositionally biased region" description="Acidic residues" evidence="15">
    <location>
        <begin position="830"/>
        <end position="841"/>
    </location>
</feature>
<dbReference type="GO" id="GO:0000922">
    <property type="term" value="C:spindle pole"/>
    <property type="evidence" value="ECO:0007669"/>
    <property type="project" value="UniProtKB-SubCell"/>
</dbReference>
<keyword evidence="10" id="KW-0206">Cytoskeleton</keyword>
<organism evidence="17 18">
    <name type="scientific">Meganyctiphanes norvegica</name>
    <name type="common">Northern krill</name>
    <name type="synonym">Thysanopoda norvegica</name>
    <dbReference type="NCBI Taxonomy" id="48144"/>
    <lineage>
        <taxon>Eukaryota</taxon>
        <taxon>Metazoa</taxon>
        <taxon>Ecdysozoa</taxon>
        <taxon>Arthropoda</taxon>
        <taxon>Crustacea</taxon>
        <taxon>Multicrustacea</taxon>
        <taxon>Malacostraca</taxon>
        <taxon>Eumalacostraca</taxon>
        <taxon>Eucarida</taxon>
        <taxon>Euphausiacea</taxon>
        <taxon>Euphausiidae</taxon>
        <taxon>Meganyctiphanes</taxon>
    </lineage>
</organism>
<dbReference type="InterPro" id="IPR011989">
    <property type="entry name" value="ARM-like"/>
</dbReference>
<evidence type="ECO:0000259" key="16">
    <source>
        <dbReference type="SMART" id="SM01349"/>
    </source>
</evidence>
<dbReference type="EMBL" id="CAXKWB010001793">
    <property type="protein sequence ID" value="CAL4065491.1"/>
    <property type="molecule type" value="Genomic_DNA"/>
</dbReference>
<dbReference type="GO" id="GO:0030951">
    <property type="term" value="P:establishment or maintenance of microtubule cytoskeleton polarity"/>
    <property type="evidence" value="ECO:0007669"/>
    <property type="project" value="InterPro"/>
</dbReference>
<evidence type="ECO:0000256" key="14">
    <source>
        <dbReference type="PROSITE-ProRule" id="PRU00103"/>
    </source>
</evidence>
<dbReference type="FunFam" id="1.25.10.10:FF:000052">
    <property type="entry name" value="Cytoskeleton associated protein 5"/>
    <property type="match status" value="1"/>
</dbReference>
<dbReference type="GO" id="GO:0061863">
    <property type="term" value="F:microtubule plus end polymerase"/>
    <property type="evidence" value="ECO:0007669"/>
    <property type="project" value="InterPro"/>
</dbReference>
<keyword evidence="5" id="KW-0963">Cytoplasm</keyword>
<evidence type="ECO:0000256" key="8">
    <source>
        <dbReference type="ARBA" id="ARBA00022776"/>
    </source>
</evidence>
<dbReference type="Pfam" id="PF21041">
    <property type="entry name" value="XMAP215_CLASP_TOG"/>
    <property type="match status" value="4"/>
</dbReference>
<dbReference type="GO" id="GO:0000776">
    <property type="term" value="C:kinetochore"/>
    <property type="evidence" value="ECO:0007669"/>
    <property type="project" value="UniProtKB-KW"/>
</dbReference>
<feature type="compositionally biased region" description="Low complexity" evidence="15">
    <location>
        <begin position="547"/>
        <end position="559"/>
    </location>
</feature>
<proteinExistence type="inferred from homology"/>
<feature type="region of interest" description="Disordered" evidence="15">
    <location>
        <begin position="506"/>
        <end position="580"/>
    </location>
</feature>
<evidence type="ECO:0000256" key="10">
    <source>
        <dbReference type="ARBA" id="ARBA00023212"/>
    </source>
</evidence>
<feature type="compositionally biased region" description="Gly residues" evidence="15">
    <location>
        <begin position="567"/>
        <end position="579"/>
    </location>
</feature>
<reference evidence="17 18" key="1">
    <citation type="submission" date="2024-05" db="EMBL/GenBank/DDBJ databases">
        <authorList>
            <person name="Wallberg A."/>
        </authorList>
    </citation>
    <scope>NUCLEOTIDE SEQUENCE [LARGE SCALE GENOMIC DNA]</scope>
</reference>
<protein>
    <recommendedName>
        <fullName evidence="16">TOG domain-containing protein</fullName>
    </recommendedName>
</protein>
<feature type="domain" description="TOG" evidence="16">
    <location>
        <begin position="269"/>
        <end position="507"/>
    </location>
</feature>
<gene>
    <name evidence="17" type="ORF">MNOR_LOCUS4819</name>
</gene>
<comment type="caution">
    <text evidence="17">The sequence shown here is derived from an EMBL/GenBank/DDBJ whole genome shotgun (WGS) entry which is preliminary data.</text>
</comment>
<keyword evidence="7" id="KW-0677">Repeat</keyword>
<sequence>MEEDTEYLKLPLEDRCIHKAWKARMHGYEECAKVFPRITDEKSPEFSKFAPLMKKFVTDSNAVAQEKALDAVLLFVENAHVAGRTTGDVVAGCVLKCLAAPKRGTQEKATEIILMYCEIEKYEVVVEELVKGFTQKNPKVVAACVRVLATALRAFGHKVIGPKQYIKHLTTLLEHRDVGVREAGKQLVIDLHRWIGPALKPQLSALKPVQVQELESEFEKLGKEKVVQTRFLRSQQDLRQKMEAQGEDGEEEEDEEEDGPEEKEIDPYEFMEPVDIVSKLPKNFYELIEAKKWQERKEALDALLPLSESPRIEPGDFHELMKALKKVISKDTNVMLVTLAAKCTSGLARGLKKKFHPFSLAFTETILEKCKEKKPMVVAALKDAIDQVFLSTSIEAIQETACGFLGNKNPSVKAETAGFLARSFCYCTPQMLNKKLIKAYVEPLIKTLNEPDPTVRDNSAEALGTMWRVVGEKIMMVFLADIEALKMQKIKESSEKVELKVKIAAPKKPKAAKKEPEPPKAAAPSGGGGPSTTAPKKKVVKGGGAKAAGASGPAGGKKANSYTGSVRGKGGGGGGGGGAVEECRETEIGLEEALEKAGEVLPSDVMTGLLDANWKSRLAAMETFNTTVSGMERSDIPCQALVRTLAQKPGFKDNNFQVLKLRLEALKILAENSDFTRRSGEVCIQDLVEKIGDPKNGSNCCDALTAIAEAAKLQWVGPEVMTRAFEQKSPKVQEVALKWLAEAITDFGFVLNPKALIGDIKKALGHTNPGVRTAGIALCGVIYLYMGATLKVFFEDEKPALQQQIDTEFEKQSGKSPPVPTRGVTRGSSQDDDGEDGDDVDTGGPATINVQDLVPRVDISSQITDNLMTEFQDKNWKVRNEALNTVSRILQEAKFINKDIGELPKALCGRMTDLNKNLALEALKITANLATALGPNCKPHTRNIVPGMLQGMGDSKPHIRQQAISSLNMWTEQVGVKEVIDAEMFSEALKAGSPFLKAEVFGWMAEKLKDIPPGKNSGVNKEEINACTPHLFTALEDRNADVRKGANEAVLPFMIHIGYEGISKHLSRVKPASKNTIQQILEKAKPNLPARPPPPAKAGKAAGGRQGSTVEKVEKPAAASKAPAAKKGVRAPSANRGASASRKDSEDVDTSPLLAENNQKSQRASDEQRLKVLRWDFPTPRQEFITQLTDQMTAANFNRLLIANMFHKDFKFHIKAIESLNEDLNENLSACVANLDLVLRWMTIRFFDTNPSVVMKGMDYLTNVFTMLSEDGFHMIDHEAYAFLPFLIMKFGDPKEPIRGPARAISKLICNIYPASKVSPYLLEGLKAKNARQRAECLDGIGGLIEIYGMSVCQPSVGVMMKEVAKQIADRDNNVRNAALNALVQVFFREGEKVYKMVGSLADKDLSLLEERIKRAAKNRPVIKKPPPEPEAPVVRAGKVGGARGNRVVPTLAAPAPVINRDRDRGDDGNAQSAGSDLRSRFGIRQNANPNAPFKIDYGLIEKLLEDDGPADRPQYNLEEIPDMNSILNYNPVLPVSASTRLTRPGFTAPRSAPATAQIEPEGAAQAINMVISQVATPDANTVITALSQLDEVLKSEERREQLLPHIDQLLIVATLQYRLVLNTKMANANVNKEECIKIYRSLTHCLITLILTMKIGVNGVQQAISEIATAMTYPYEPTTIKVGDKIQNLFLASINMAVIFRASKAKFLFKSVILPHNALGNSPISLLINLASCRMRETVSCSPTRCVETKKNQHICLKITSYLINHHVNANNDKPYYFFCILAKLISTRTYIFNKIFGIITVAYFTQLQNRCPYGRDFFKLLVKIITEQNIRGDNVRGLQEGVSGAVAALASDTNNTG</sequence>